<dbReference type="Gene3D" id="3.40.50.300">
    <property type="entry name" value="P-loop containing nucleotide triphosphate hydrolases"/>
    <property type="match status" value="1"/>
</dbReference>
<evidence type="ECO:0000313" key="9">
    <source>
        <dbReference type="EMBL" id="KUN83231.1"/>
    </source>
</evidence>
<dbReference type="SMART" id="SM00028">
    <property type="entry name" value="TPR"/>
    <property type="match status" value="4"/>
</dbReference>
<dbReference type="SUPFAM" id="SSF48452">
    <property type="entry name" value="TPR-like"/>
    <property type="match status" value="3"/>
</dbReference>
<evidence type="ECO:0000313" key="10">
    <source>
        <dbReference type="Proteomes" id="UP000053024"/>
    </source>
</evidence>
<dbReference type="SMART" id="SM00862">
    <property type="entry name" value="Trans_reg_C"/>
    <property type="match status" value="1"/>
</dbReference>
<dbReference type="InterPro" id="IPR051677">
    <property type="entry name" value="AfsR-DnrI-RedD_regulator"/>
</dbReference>
<evidence type="ECO:0000256" key="5">
    <source>
        <dbReference type="ARBA" id="ARBA00023163"/>
    </source>
</evidence>
<dbReference type="Pfam" id="PF03704">
    <property type="entry name" value="BTAD"/>
    <property type="match status" value="1"/>
</dbReference>
<dbReference type="PRINTS" id="PR00364">
    <property type="entry name" value="DISEASERSIST"/>
</dbReference>
<keyword evidence="5" id="KW-0804">Transcription</keyword>
<evidence type="ECO:0000256" key="2">
    <source>
        <dbReference type="ARBA" id="ARBA00023012"/>
    </source>
</evidence>
<dbReference type="EMBL" id="LMWX01000031">
    <property type="protein sequence ID" value="KUN83231.1"/>
    <property type="molecule type" value="Genomic_DNA"/>
</dbReference>
<dbReference type="Gene3D" id="1.25.40.10">
    <property type="entry name" value="Tetratricopeptide repeat domain"/>
    <property type="match status" value="3"/>
</dbReference>
<keyword evidence="4 6" id="KW-0238">DNA-binding</keyword>
<dbReference type="InterPro" id="IPR005158">
    <property type="entry name" value="BTAD"/>
</dbReference>
<evidence type="ECO:0000256" key="6">
    <source>
        <dbReference type="PROSITE-ProRule" id="PRU01091"/>
    </source>
</evidence>
<gene>
    <name evidence="9" type="ORF">AQJ66_20295</name>
</gene>
<comment type="similarity">
    <text evidence="1">Belongs to the AfsR/DnrI/RedD regulatory family.</text>
</comment>
<dbReference type="GO" id="GO:0003677">
    <property type="term" value="F:DNA binding"/>
    <property type="evidence" value="ECO:0007669"/>
    <property type="project" value="UniProtKB-UniRule"/>
</dbReference>
<comment type="caution">
    <text evidence="9">The sequence shown here is derived from an EMBL/GenBank/DDBJ whole genome shotgun (WGS) entry which is preliminary data.</text>
</comment>
<feature type="DNA-binding region" description="OmpR/PhoB-type" evidence="6">
    <location>
        <begin position="1"/>
        <end position="99"/>
    </location>
</feature>
<protein>
    <recommendedName>
        <fullName evidence="8">OmpR/PhoB-type domain-containing protein</fullName>
    </recommendedName>
</protein>
<dbReference type="InterPro" id="IPR019734">
    <property type="entry name" value="TPR_rpt"/>
</dbReference>
<dbReference type="PANTHER" id="PTHR35807">
    <property type="entry name" value="TRANSCRIPTIONAL REGULATOR REDD-RELATED"/>
    <property type="match status" value="1"/>
</dbReference>
<accession>A0A117RCK0</accession>
<dbReference type="SMART" id="SM01043">
    <property type="entry name" value="BTAD"/>
    <property type="match status" value="1"/>
</dbReference>
<dbReference type="GO" id="GO:0043531">
    <property type="term" value="F:ADP binding"/>
    <property type="evidence" value="ECO:0007669"/>
    <property type="project" value="InterPro"/>
</dbReference>
<evidence type="ECO:0000256" key="1">
    <source>
        <dbReference type="ARBA" id="ARBA00005820"/>
    </source>
</evidence>
<dbReference type="GO" id="GO:0000160">
    <property type="term" value="P:phosphorelay signal transduction system"/>
    <property type="evidence" value="ECO:0007669"/>
    <property type="project" value="UniProtKB-KW"/>
</dbReference>
<dbReference type="STRING" id="285568.AQJ66_20295"/>
<dbReference type="InterPro" id="IPR036388">
    <property type="entry name" value="WH-like_DNA-bd_sf"/>
</dbReference>
<dbReference type="InterPro" id="IPR011990">
    <property type="entry name" value="TPR-like_helical_dom_sf"/>
</dbReference>
<dbReference type="GO" id="GO:0006355">
    <property type="term" value="P:regulation of DNA-templated transcription"/>
    <property type="evidence" value="ECO:0007669"/>
    <property type="project" value="InterPro"/>
</dbReference>
<name>A0A117RCK0_9ACTN</name>
<dbReference type="InterPro" id="IPR016032">
    <property type="entry name" value="Sig_transdc_resp-reg_C-effctor"/>
</dbReference>
<feature type="region of interest" description="Disordered" evidence="7">
    <location>
        <begin position="252"/>
        <end position="279"/>
    </location>
</feature>
<dbReference type="RefSeq" id="WP_061923998.1">
    <property type="nucleotide sequence ID" value="NZ_JBEYBH010000013.1"/>
</dbReference>
<evidence type="ECO:0000256" key="3">
    <source>
        <dbReference type="ARBA" id="ARBA00023015"/>
    </source>
</evidence>
<dbReference type="Proteomes" id="UP000053024">
    <property type="component" value="Unassembled WGS sequence"/>
</dbReference>
<evidence type="ECO:0000256" key="7">
    <source>
        <dbReference type="SAM" id="MobiDB-lite"/>
    </source>
</evidence>
<dbReference type="SUPFAM" id="SSF46894">
    <property type="entry name" value="C-terminal effector domain of the bipartite response regulators"/>
    <property type="match status" value="1"/>
</dbReference>
<evidence type="ECO:0000259" key="8">
    <source>
        <dbReference type="PROSITE" id="PS51755"/>
    </source>
</evidence>
<dbReference type="PROSITE" id="PS51755">
    <property type="entry name" value="OMPR_PHOB"/>
    <property type="match status" value="1"/>
</dbReference>
<dbReference type="InterPro" id="IPR027417">
    <property type="entry name" value="P-loop_NTPase"/>
</dbReference>
<dbReference type="InterPro" id="IPR001867">
    <property type="entry name" value="OmpR/PhoB-type_DNA-bd"/>
</dbReference>
<keyword evidence="10" id="KW-1185">Reference proteome</keyword>
<keyword evidence="3" id="KW-0805">Transcription regulation</keyword>
<sequence>MTRSVEGAVRFNILGALECWEGQRRVRLGGPIQERVLTVLLLEAHHVVTVSRLIEAVWGDEPPATAVRQIRKTVAELRRRIPDGACLVVTEAAGYRAVVADGQLDLHDFERDTQAAAAEVAAGRPADAAGKLAAALALWRGTVMCGQGGPVIEAAATALEEHRLAAVEQLFELRLQAGENGELVGDLRRAVDAHPLRERLRGRLMLALYRSGQQAEALAEYGRLRDLLAEELGIDPGAELCRLHEDILRGSPELAAPPRERPAAAPPQEPPVSSCPPARPPCTLPYDLADFTGRDRELALLLEMGAGPRRTGLVGIDGMGGTGKSTLAVHAAYRLADAYPDGRLYFDLRGFTPGERPLQPDFVAAALLRELGAPDAQIPDDPQGRFALLRSWTADRRLLLILDNAADTAQVRPLLSGMTKGFVIVTGRVRLVDLDSAQWLTLGSLQPEQSALMLTRTLGEQRVAAEPKAARVLADLCGHLPLALRIAAARLCNRPHWTLQYLVGRLHDESRLLKELCSNERSVATTIQLSYQVLDPDQQRAFRLLGLHPGTDIDVYGAAALLGTSPLDAEDLLEGLLDVHLLRQPGVGLYSFHDLVRSFARGLGETANETERAEGRAALGGLLDYYVAATDEACRALFPARAQYRIAPTGKVPELPPLCGRPEAQRWFDREQRALQATVAVGHERGFDLQAAYIARNTLFQLHRRGDIKGYREVAAVGVAAARRDQDPLALQFSLRNMVAGHSMLGDFRAAMDVAEEGLRLARSQQDRISEGYYLGELGWACCALGRLAEGRGLLEQAIDAFREASVEQEENFALCNLSSVYAWLGRTEEAVAAARRAVLLQRRIGEHLHQVAALNDLAIAHLFGGDHEPARAALEQALDLCDEFAMPRCVALTNVLMADVCQRDGRGAEAPAFVERALTLVTPLGAKPWQAQIENIAGLVHRRRGEYDRALELHRTAFEHASASEYRIETAWALDGMAHALEGAGDQRGAVEYRRAAAGHFDTMGLPAASRRRG</sequence>
<dbReference type="Gene3D" id="1.10.10.10">
    <property type="entry name" value="Winged helix-like DNA-binding domain superfamily/Winged helix DNA-binding domain"/>
    <property type="match status" value="2"/>
</dbReference>
<proteinExistence type="inferred from homology"/>
<dbReference type="SUPFAM" id="SSF52540">
    <property type="entry name" value="P-loop containing nucleoside triphosphate hydrolases"/>
    <property type="match status" value="1"/>
</dbReference>
<evidence type="ECO:0000256" key="4">
    <source>
        <dbReference type="ARBA" id="ARBA00023125"/>
    </source>
</evidence>
<keyword evidence="2" id="KW-0902">Two-component regulatory system</keyword>
<dbReference type="Pfam" id="PF00486">
    <property type="entry name" value="Trans_reg_C"/>
    <property type="match status" value="1"/>
</dbReference>
<dbReference type="CDD" id="cd15831">
    <property type="entry name" value="BTAD"/>
    <property type="match status" value="1"/>
</dbReference>
<dbReference type="AlphaFoldDB" id="A0A117RCK0"/>
<feature type="compositionally biased region" description="Pro residues" evidence="7">
    <location>
        <begin position="264"/>
        <end position="279"/>
    </location>
</feature>
<organism evidence="9 10">
    <name type="scientific">Streptomyces bungoensis</name>
    <dbReference type="NCBI Taxonomy" id="285568"/>
    <lineage>
        <taxon>Bacteria</taxon>
        <taxon>Bacillati</taxon>
        <taxon>Actinomycetota</taxon>
        <taxon>Actinomycetes</taxon>
        <taxon>Kitasatosporales</taxon>
        <taxon>Streptomycetaceae</taxon>
        <taxon>Streptomyces</taxon>
    </lineage>
</organism>
<reference evidence="9 10" key="1">
    <citation type="submission" date="2015-10" db="EMBL/GenBank/DDBJ databases">
        <title>Draft genome sequence of Streptomyces bungoensis DSM 41781, type strain for the species Streptomyces bungoensis.</title>
        <authorList>
            <person name="Ruckert C."/>
            <person name="Winkler A."/>
            <person name="Kalinowski J."/>
            <person name="Kampfer P."/>
            <person name="Glaeser S."/>
        </authorList>
    </citation>
    <scope>NUCLEOTIDE SEQUENCE [LARGE SCALE GENOMIC DNA]</scope>
    <source>
        <strain evidence="9 10">DSM 41781</strain>
    </source>
</reference>
<dbReference type="Pfam" id="PF13424">
    <property type="entry name" value="TPR_12"/>
    <property type="match status" value="1"/>
</dbReference>
<feature type="domain" description="OmpR/PhoB-type" evidence="8">
    <location>
        <begin position="1"/>
        <end position="99"/>
    </location>
</feature>
<dbReference type="PANTHER" id="PTHR35807:SF1">
    <property type="entry name" value="TRANSCRIPTIONAL REGULATOR REDD"/>
    <property type="match status" value="1"/>
</dbReference>